<dbReference type="Proteomes" id="UP001387447">
    <property type="component" value="Unassembled WGS sequence"/>
</dbReference>
<gene>
    <name evidence="2" type="ORF">AAEJ74_15155</name>
</gene>
<feature type="compositionally biased region" description="Basic and acidic residues" evidence="1">
    <location>
        <begin position="9"/>
        <end position="24"/>
    </location>
</feature>
<sequence length="75" mass="8338">MGFTQPTIRSDRLFESVGGSERHPTPPSHRCWVSPNLLFGAIAYLSRLGGPNATPHHHLTPVGFHPTYYSERSPI</sequence>
<name>A0ABU9EMN2_LIMFS</name>
<reference evidence="2 3" key="1">
    <citation type="journal article" date="2024" name="Front. Microbiol.">
        <title>Transcriptomic insights into the dominance of two phototrophs throughout the water column of a tropical hypersaline-alkaline crater lake (Dziani Dzaha, Mayotte).</title>
        <authorList>
            <person name="Duperron S."/>
            <person name="Halary S."/>
            <person name="Bouly J.-P."/>
            <person name="Roussel T."/>
            <person name="Hugoni M."/>
            <person name="Bruto M."/>
            <person name="Oger P."/>
            <person name="Duval C."/>
            <person name="Woo A."/>
            <person name="Jezequiel D."/>
            <person name="Ader M."/>
            <person name="Leboulanger C."/>
            <person name="Agogue H."/>
            <person name="Grossi V."/>
            <person name="Trousselier M."/>
            <person name="Bernard C."/>
        </authorList>
    </citation>
    <scope>NUCLEOTIDE SEQUENCE [LARGE SCALE GENOMIC DNA]</scope>
    <source>
        <strain evidence="2 3">PMC 851.14</strain>
    </source>
</reference>
<evidence type="ECO:0000313" key="3">
    <source>
        <dbReference type="Proteomes" id="UP001387447"/>
    </source>
</evidence>
<dbReference type="EMBL" id="JBBWYZ010000012">
    <property type="protein sequence ID" value="MEK9512966.1"/>
    <property type="molecule type" value="Genomic_DNA"/>
</dbReference>
<feature type="region of interest" description="Disordered" evidence="1">
    <location>
        <begin position="1"/>
        <end position="28"/>
    </location>
</feature>
<proteinExistence type="predicted"/>
<keyword evidence="3" id="KW-1185">Reference proteome</keyword>
<protein>
    <submittedName>
        <fullName evidence="2">Uncharacterized protein</fullName>
    </submittedName>
</protein>
<comment type="caution">
    <text evidence="2">The sequence shown here is derived from an EMBL/GenBank/DDBJ whole genome shotgun (WGS) entry which is preliminary data.</text>
</comment>
<accession>A0ABU9EMN2</accession>
<dbReference type="RefSeq" id="WP_368663080.1">
    <property type="nucleotide sequence ID" value="NZ_JBBWYZ010000012.1"/>
</dbReference>
<organism evidence="2 3">
    <name type="scientific">Limnospira fusiformis PMC 851.14</name>
    <dbReference type="NCBI Taxonomy" id="2219512"/>
    <lineage>
        <taxon>Bacteria</taxon>
        <taxon>Bacillati</taxon>
        <taxon>Cyanobacteriota</taxon>
        <taxon>Cyanophyceae</taxon>
        <taxon>Oscillatoriophycideae</taxon>
        <taxon>Oscillatoriales</taxon>
        <taxon>Sirenicapillariaceae</taxon>
        <taxon>Limnospira</taxon>
    </lineage>
</organism>
<evidence type="ECO:0000313" key="2">
    <source>
        <dbReference type="EMBL" id="MEK9512966.1"/>
    </source>
</evidence>
<evidence type="ECO:0000256" key="1">
    <source>
        <dbReference type="SAM" id="MobiDB-lite"/>
    </source>
</evidence>